<dbReference type="InterPro" id="IPR051541">
    <property type="entry name" value="PTS_SugarTrans_NitroReg"/>
</dbReference>
<comment type="caution">
    <text evidence="2">The sequence shown here is derived from an EMBL/GenBank/DDBJ whole genome shotgun (WGS) entry which is preliminary data.</text>
</comment>
<dbReference type="Gene3D" id="3.40.930.10">
    <property type="entry name" value="Mannitol-specific EII, Chain A"/>
    <property type="match status" value="1"/>
</dbReference>
<dbReference type="Pfam" id="PF00359">
    <property type="entry name" value="PTS_EIIA_2"/>
    <property type="match status" value="1"/>
</dbReference>
<dbReference type="EMBL" id="RQZA01000005">
    <property type="protein sequence ID" value="RRD31193.1"/>
    <property type="molecule type" value="Genomic_DNA"/>
</dbReference>
<dbReference type="PANTHER" id="PTHR47738">
    <property type="entry name" value="PTS SYSTEM FRUCTOSE-LIKE EIIA COMPONENT-RELATED"/>
    <property type="match status" value="1"/>
</dbReference>
<dbReference type="RefSeq" id="WP_124777089.1">
    <property type="nucleotide sequence ID" value="NZ_RQZA01000005.1"/>
</dbReference>
<dbReference type="InterPro" id="IPR002178">
    <property type="entry name" value="PTS_EIIA_type-2_dom"/>
</dbReference>
<dbReference type="AlphaFoldDB" id="A0A3P1VFG0"/>
<dbReference type="PROSITE" id="PS51094">
    <property type="entry name" value="PTS_EIIA_TYPE_2"/>
    <property type="match status" value="1"/>
</dbReference>
<dbReference type="Proteomes" id="UP000281771">
    <property type="component" value="Unassembled WGS sequence"/>
</dbReference>
<feature type="domain" description="PTS EIIA type-2" evidence="1">
    <location>
        <begin position="4"/>
        <end position="150"/>
    </location>
</feature>
<keyword evidence="2" id="KW-0813">Transport</keyword>
<reference evidence="2 3" key="1">
    <citation type="submission" date="2018-11" db="EMBL/GenBank/DDBJ databases">
        <title>Genomes From Bacteria Associated with the Canine Oral Cavity: a Test Case for Automated Genome-Based Taxonomic Assignment.</title>
        <authorList>
            <person name="Coil D.A."/>
            <person name="Jospin G."/>
            <person name="Darling A.E."/>
            <person name="Wallis C."/>
            <person name="Davis I.J."/>
            <person name="Harris S."/>
            <person name="Eisen J.A."/>
            <person name="Holcombe L.J."/>
            <person name="O'Flynn C."/>
        </authorList>
    </citation>
    <scope>NUCLEOTIDE SEQUENCE [LARGE SCALE GENOMIC DNA]</scope>
    <source>
        <strain evidence="2 3">OH4621_COT-116</strain>
    </source>
</reference>
<evidence type="ECO:0000259" key="1">
    <source>
        <dbReference type="PROSITE" id="PS51094"/>
    </source>
</evidence>
<evidence type="ECO:0000313" key="2">
    <source>
        <dbReference type="EMBL" id="RRD31193.1"/>
    </source>
</evidence>
<sequence>MYKIMLQPDLIGLDFQETNQLNLFQSVGKILLEKGYVTETYLESLIEREKQFPTGLQTRYLNIALPHTDPEVIHHPFIFVVKNSQQITMLQMGDNSETPCRHFLFLGIKDPKSQVGLLAKLMELFSKEDFVTHFAQIEDEAAMYQLLSSHL</sequence>
<dbReference type="CDD" id="cd00211">
    <property type="entry name" value="PTS_IIA_fru"/>
    <property type="match status" value="1"/>
</dbReference>
<proteinExistence type="predicted"/>
<keyword evidence="3" id="KW-1185">Reference proteome</keyword>
<name>A0A3P1VFG0_9STRE</name>
<keyword evidence="2" id="KW-0762">Sugar transport</keyword>
<organism evidence="2 3">
    <name type="scientific">Streptococcus minor</name>
    <dbReference type="NCBI Taxonomy" id="229549"/>
    <lineage>
        <taxon>Bacteria</taxon>
        <taxon>Bacillati</taxon>
        <taxon>Bacillota</taxon>
        <taxon>Bacilli</taxon>
        <taxon>Lactobacillales</taxon>
        <taxon>Streptococcaceae</taxon>
        <taxon>Streptococcus</taxon>
    </lineage>
</organism>
<dbReference type="SUPFAM" id="SSF55804">
    <property type="entry name" value="Phoshotransferase/anion transport protein"/>
    <property type="match status" value="1"/>
</dbReference>
<gene>
    <name evidence="2" type="ORF">EII38_06795</name>
</gene>
<dbReference type="InterPro" id="IPR016152">
    <property type="entry name" value="PTrfase/Anion_transptr"/>
</dbReference>
<protein>
    <submittedName>
        <fullName evidence="2">PTS sugar transporter subunit IIA</fullName>
    </submittedName>
</protein>
<accession>A0A3P1VFG0</accession>
<evidence type="ECO:0000313" key="3">
    <source>
        <dbReference type="Proteomes" id="UP000281771"/>
    </source>
</evidence>
<dbReference type="PANTHER" id="PTHR47738:SF3">
    <property type="entry name" value="PHOSPHOTRANSFERASE SYSTEM MANNITOL_FRUCTOSE-SPECIFIC IIA DOMAIN CONTAINING PROTEIN"/>
    <property type="match status" value="1"/>
</dbReference>